<proteinExistence type="predicted"/>
<gene>
    <name evidence="1" type="ORF">CYJ73_21290</name>
</gene>
<organism evidence="1 2">
    <name type="scientific">Gordonia terrae</name>
    <dbReference type="NCBI Taxonomy" id="2055"/>
    <lineage>
        <taxon>Bacteria</taxon>
        <taxon>Bacillati</taxon>
        <taxon>Actinomycetota</taxon>
        <taxon>Actinomycetes</taxon>
        <taxon>Mycobacteriales</taxon>
        <taxon>Gordoniaceae</taxon>
        <taxon>Gordonia</taxon>
    </lineage>
</organism>
<sequence length="248" mass="26461">MMAQMTMHEIDAAALRCTRLAVGVRETELEQILGVDAGTVAAWEERRAPLDEDAIGVLADITAAAAAQTVLLVEQAAETGQILTFTEDLDTVAATGDRLQLASVHRVCAGRAAIAVPSASVTLRDAAGEDRDGWTMCVAIACGLGHSQMHKWFDVPRRVAQRWLVGERPVPEGVANELAAIAAAARTHVDDLTAQIDPEDPVVWVCATEEQMEQTWPEHTDLPLTTHQICAARAAAGVDGARLVYLPG</sequence>
<evidence type="ECO:0000313" key="1">
    <source>
        <dbReference type="EMBL" id="PKZ63596.1"/>
    </source>
</evidence>
<dbReference type="EMBL" id="PKJC01000023">
    <property type="protein sequence ID" value="PKZ63596.1"/>
    <property type="molecule type" value="Genomic_DNA"/>
</dbReference>
<accession>A0A2I1R389</accession>
<dbReference type="Proteomes" id="UP000234662">
    <property type="component" value="Unassembled WGS sequence"/>
</dbReference>
<protein>
    <submittedName>
        <fullName evidence="1">Uncharacterized protein</fullName>
    </submittedName>
</protein>
<comment type="caution">
    <text evidence="1">The sequence shown here is derived from an EMBL/GenBank/DDBJ whole genome shotgun (WGS) entry which is preliminary data.</text>
</comment>
<dbReference type="AlphaFoldDB" id="A0A2I1R389"/>
<evidence type="ECO:0000313" key="2">
    <source>
        <dbReference type="Proteomes" id="UP000234662"/>
    </source>
</evidence>
<reference evidence="1 2" key="1">
    <citation type="submission" date="2017-12" db="EMBL/GenBank/DDBJ databases">
        <title>Phylogenetic diversity of female urinary microbiome.</title>
        <authorList>
            <person name="Thomas-White K."/>
            <person name="Wolfe A.J."/>
        </authorList>
    </citation>
    <scope>NUCLEOTIDE SEQUENCE [LARGE SCALE GENOMIC DNA]</scope>
    <source>
        <strain evidence="1 2">UMB0777</strain>
    </source>
</reference>
<name>A0A2I1R389_9ACTN</name>